<comment type="caution">
    <text evidence="4">The sequence shown here is derived from an EMBL/GenBank/DDBJ whole genome shotgun (WGS) entry which is preliminary data.</text>
</comment>
<dbReference type="InterPro" id="IPR035979">
    <property type="entry name" value="RBD_domain_sf"/>
</dbReference>
<dbReference type="InterPro" id="IPR000504">
    <property type="entry name" value="RRM_dom"/>
</dbReference>
<sequence>MGKKLYVGNLAYSIRDNDLEQAFGQYGAVASAKVMMERDTGRSKGFGFVEMGTDAEALAAIEGMNGHALEGRSLTVNEARPMEPRPSGGFGGGGGRSGGGGGGGYGGGGGGGRSGGGGGYGGGGGGGGYGGGGGGYGGGNSRGGY</sequence>
<dbReference type="PROSITE" id="PS50102">
    <property type="entry name" value="RRM"/>
    <property type="match status" value="1"/>
</dbReference>
<evidence type="ECO:0000256" key="1">
    <source>
        <dbReference type="ARBA" id="ARBA00022884"/>
    </source>
</evidence>
<dbReference type="InterPro" id="IPR048289">
    <property type="entry name" value="RRM2_NsCP33-like"/>
</dbReference>
<keyword evidence="1" id="KW-0694">RNA-binding</keyword>
<dbReference type="SMART" id="SM00360">
    <property type="entry name" value="RRM"/>
    <property type="match status" value="1"/>
</dbReference>
<dbReference type="SUPFAM" id="SSF54928">
    <property type="entry name" value="RNA-binding domain, RBD"/>
    <property type="match status" value="1"/>
</dbReference>
<dbReference type="EMBL" id="JBBKZV010000015">
    <property type="protein sequence ID" value="MEJ8824632.1"/>
    <property type="molecule type" value="Genomic_DNA"/>
</dbReference>
<gene>
    <name evidence="4" type="ORF">WKW80_21775</name>
</gene>
<evidence type="ECO:0000313" key="5">
    <source>
        <dbReference type="Proteomes" id="UP001363010"/>
    </source>
</evidence>
<dbReference type="InterPro" id="IPR052462">
    <property type="entry name" value="SLIRP/GR-RBP-like"/>
</dbReference>
<keyword evidence="5" id="KW-1185">Reference proteome</keyword>
<feature type="domain" description="RRM" evidence="3">
    <location>
        <begin position="3"/>
        <end position="81"/>
    </location>
</feature>
<evidence type="ECO:0000313" key="4">
    <source>
        <dbReference type="EMBL" id="MEJ8824632.1"/>
    </source>
</evidence>
<organism evidence="4 5">
    <name type="scientific">Variovorax humicola</name>
    <dbReference type="NCBI Taxonomy" id="1769758"/>
    <lineage>
        <taxon>Bacteria</taxon>
        <taxon>Pseudomonadati</taxon>
        <taxon>Pseudomonadota</taxon>
        <taxon>Betaproteobacteria</taxon>
        <taxon>Burkholderiales</taxon>
        <taxon>Comamonadaceae</taxon>
        <taxon>Variovorax</taxon>
    </lineage>
</organism>
<dbReference type="CDD" id="cd21608">
    <property type="entry name" value="RRM2_NsCP33_like"/>
    <property type="match status" value="1"/>
</dbReference>
<dbReference type="Gene3D" id="3.30.70.330">
    <property type="match status" value="1"/>
</dbReference>
<reference evidence="4 5" key="1">
    <citation type="submission" date="2024-03" db="EMBL/GenBank/DDBJ databases">
        <title>Novel species of the genus Variovorax.</title>
        <authorList>
            <person name="Liu Q."/>
            <person name="Xin Y.-H."/>
        </authorList>
    </citation>
    <scope>NUCLEOTIDE SEQUENCE [LARGE SCALE GENOMIC DNA]</scope>
    <source>
        <strain evidence="4 5">KACC 18501</strain>
    </source>
</reference>
<dbReference type="Proteomes" id="UP001363010">
    <property type="component" value="Unassembled WGS sequence"/>
</dbReference>
<dbReference type="InterPro" id="IPR012677">
    <property type="entry name" value="Nucleotide-bd_a/b_plait_sf"/>
</dbReference>
<dbReference type="PANTHER" id="PTHR48027">
    <property type="entry name" value="HETEROGENEOUS NUCLEAR RIBONUCLEOPROTEIN 87F-RELATED"/>
    <property type="match status" value="1"/>
</dbReference>
<evidence type="ECO:0000256" key="2">
    <source>
        <dbReference type="SAM" id="MobiDB-lite"/>
    </source>
</evidence>
<dbReference type="Pfam" id="PF00076">
    <property type="entry name" value="RRM_1"/>
    <property type="match status" value="1"/>
</dbReference>
<protein>
    <submittedName>
        <fullName evidence="4">RNA-binding protein</fullName>
    </submittedName>
</protein>
<name>A0ABU8W5I0_9BURK</name>
<feature type="compositionally biased region" description="Gly residues" evidence="2">
    <location>
        <begin position="88"/>
        <end position="124"/>
    </location>
</feature>
<proteinExistence type="predicted"/>
<accession>A0ABU8W5I0</accession>
<dbReference type="RefSeq" id="WP_340365654.1">
    <property type="nucleotide sequence ID" value="NZ_JBBKZV010000015.1"/>
</dbReference>
<evidence type="ECO:0000259" key="3">
    <source>
        <dbReference type="PROSITE" id="PS50102"/>
    </source>
</evidence>
<feature type="region of interest" description="Disordered" evidence="2">
    <location>
        <begin position="73"/>
        <end position="124"/>
    </location>
</feature>